<dbReference type="InterPro" id="IPR050950">
    <property type="entry name" value="HTH-type_LysR_regulators"/>
</dbReference>
<protein>
    <submittedName>
        <fullName evidence="6">Transcriptional regulator</fullName>
    </submittedName>
</protein>
<gene>
    <name evidence="6" type="ORF">GCM10008090_34670</name>
</gene>
<dbReference type="SUPFAM" id="SSF53850">
    <property type="entry name" value="Periplasmic binding protein-like II"/>
    <property type="match status" value="1"/>
</dbReference>
<dbReference type="Pfam" id="PF03466">
    <property type="entry name" value="LysR_substrate"/>
    <property type="match status" value="1"/>
</dbReference>
<dbReference type="Proteomes" id="UP000614811">
    <property type="component" value="Unassembled WGS sequence"/>
</dbReference>
<evidence type="ECO:0000313" key="6">
    <source>
        <dbReference type="EMBL" id="GHA21818.1"/>
    </source>
</evidence>
<dbReference type="Gene3D" id="1.10.10.10">
    <property type="entry name" value="Winged helix-like DNA-binding domain superfamily/Winged helix DNA-binding domain"/>
    <property type="match status" value="1"/>
</dbReference>
<keyword evidence="3" id="KW-0238">DNA-binding</keyword>
<evidence type="ECO:0000313" key="7">
    <source>
        <dbReference type="Proteomes" id="UP000614811"/>
    </source>
</evidence>
<dbReference type="Gene3D" id="3.40.190.290">
    <property type="match status" value="1"/>
</dbReference>
<reference evidence="6" key="1">
    <citation type="journal article" date="2014" name="Int. J. Syst. Evol. Microbiol.">
        <title>Complete genome sequence of Corynebacterium casei LMG S-19264T (=DSM 44701T), isolated from a smear-ripened cheese.</title>
        <authorList>
            <consortium name="US DOE Joint Genome Institute (JGI-PGF)"/>
            <person name="Walter F."/>
            <person name="Albersmeier A."/>
            <person name="Kalinowski J."/>
            <person name="Ruckert C."/>
        </authorList>
    </citation>
    <scope>NUCLEOTIDE SEQUENCE</scope>
    <source>
        <strain evidence="6">KCTC 12711</strain>
    </source>
</reference>
<keyword evidence="4" id="KW-0804">Transcription</keyword>
<dbReference type="Pfam" id="PF00126">
    <property type="entry name" value="HTH_1"/>
    <property type="match status" value="1"/>
</dbReference>
<reference evidence="6" key="2">
    <citation type="submission" date="2020-09" db="EMBL/GenBank/DDBJ databases">
        <authorList>
            <person name="Sun Q."/>
            <person name="Kim S."/>
        </authorList>
    </citation>
    <scope>NUCLEOTIDE SEQUENCE</scope>
    <source>
        <strain evidence="6">KCTC 12711</strain>
    </source>
</reference>
<feature type="domain" description="HTH lysR-type" evidence="5">
    <location>
        <begin position="1"/>
        <end position="58"/>
    </location>
</feature>
<keyword evidence="7" id="KW-1185">Reference proteome</keyword>
<comment type="similarity">
    <text evidence="1">Belongs to the LysR transcriptional regulatory family.</text>
</comment>
<sequence length="293" mass="32695">MDIFSLQAFIAVARYASFSKASESLFVTQPAVSKRVSALEEELGTQLFNRIARQISLTEAGKQLLPRAQELVSQADDMQRFASTLSDEISGNLAIAIAHHIGLHRMPPILKQFHQRYPNVHLDILFEDSDKAFHAVQQGDIEFAIITLPSELPDQLSKQLIWHDPLQIVVGLDHPLARSDKITLAELATHSCVLPSEDTETHKIVRRQFHEHDLSLSVQMETNNLETLRMLAEAGLGWSVLPITMHSDSLQRLNIGVNLSRDLGLVVHAKRSLSNAANALRDLVFEQAEPVLT</sequence>
<keyword evidence="2" id="KW-0805">Transcription regulation</keyword>
<name>A0A918S3D1_9GAMM</name>
<dbReference type="PROSITE" id="PS50931">
    <property type="entry name" value="HTH_LYSR"/>
    <property type="match status" value="1"/>
</dbReference>
<dbReference type="SUPFAM" id="SSF46785">
    <property type="entry name" value="Winged helix' DNA-binding domain"/>
    <property type="match status" value="1"/>
</dbReference>
<dbReference type="CDD" id="cd05466">
    <property type="entry name" value="PBP2_LTTR_substrate"/>
    <property type="match status" value="1"/>
</dbReference>
<dbReference type="InterPro" id="IPR005119">
    <property type="entry name" value="LysR_subst-bd"/>
</dbReference>
<dbReference type="InterPro" id="IPR000847">
    <property type="entry name" value="LysR_HTH_N"/>
</dbReference>
<dbReference type="EMBL" id="BMXA01000010">
    <property type="protein sequence ID" value="GHA21818.1"/>
    <property type="molecule type" value="Genomic_DNA"/>
</dbReference>
<evidence type="ECO:0000256" key="1">
    <source>
        <dbReference type="ARBA" id="ARBA00009437"/>
    </source>
</evidence>
<dbReference type="AlphaFoldDB" id="A0A918S3D1"/>
<evidence type="ECO:0000259" key="5">
    <source>
        <dbReference type="PROSITE" id="PS50931"/>
    </source>
</evidence>
<dbReference type="GO" id="GO:0003700">
    <property type="term" value="F:DNA-binding transcription factor activity"/>
    <property type="evidence" value="ECO:0007669"/>
    <property type="project" value="InterPro"/>
</dbReference>
<dbReference type="PANTHER" id="PTHR30419">
    <property type="entry name" value="HTH-TYPE TRANSCRIPTIONAL REGULATOR YBHD"/>
    <property type="match status" value="1"/>
</dbReference>
<dbReference type="InterPro" id="IPR036388">
    <property type="entry name" value="WH-like_DNA-bd_sf"/>
</dbReference>
<dbReference type="RefSeq" id="WP_189402979.1">
    <property type="nucleotide sequence ID" value="NZ_BMXA01000010.1"/>
</dbReference>
<dbReference type="GO" id="GO:0003677">
    <property type="term" value="F:DNA binding"/>
    <property type="evidence" value="ECO:0007669"/>
    <property type="project" value="UniProtKB-KW"/>
</dbReference>
<evidence type="ECO:0000256" key="3">
    <source>
        <dbReference type="ARBA" id="ARBA00023125"/>
    </source>
</evidence>
<proteinExistence type="inferred from homology"/>
<dbReference type="PRINTS" id="PR00039">
    <property type="entry name" value="HTHLYSR"/>
</dbReference>
<dbReference type="FunFam" id="1.10.10.10:FF:000001">
    <property type="entry name" value="LysR family transcriptional regulator"/>
    <property type="match status" value="1"/>
</dbReference>
<evidence type="ECO:0000256" key="4">
    <source>
        <dbReference type="ARBA" id="ARBA00023163"/>
    </source>
</evidence>
<dbReference type="InterPro" id="IPR036390">
    <property type="entry name" value="WH_DNA-bd_sf"/>
</dbReference>
<accession>A0A918S3D1</accession>
<evidence type="ECO:0000256" key="2">
    <source>
        <dbReference type="ARBA" id="ARBA00023015"/>
    </source>
</evidence>
<dbReference type="GO" id="GO:0005829">
    <property type="term" value="C:cytosol"/>
    <property type="evidence" value="ECO:0007669"/>
    <property type="project" value="TreeGrafter"/>
</dbReference>
<organism evidence="6 7">
    <name type="scientific">Arenicella chitinivorans</name>
    <dbReference type="NCBI Taxonomy" id="1329800"/>
    <lineage>
        <taxon>Bacteria</taxon>
        <taxon>Pseudomonadati</taxon>
        <taxon>Pseudomonadota</taxon>
        <taxon>Gammaproteobacteria</taxon>
        <taxon>Arenicellales</taxon>
        <taxon>Arenicellaceae</taxon>
        <taxon>Arenicella</taxon>
    </lineage>
</organism>
<comment type="caution">
    <text evidence="6">The sequence shown here is derived from an EMBL/GenBank/DDBJ whole genome shotgun (WGS) entry which is preliminary data.</text>
</comment>